<feature type="region of interest" description="Disordered" evidence="1">
    <location>
        <begin position="66"/>
        <end position="133"/>
    </location>
</feature>
<organism evidence="3 4">
    <name type="scientific">Kitasatospora purpeofusca</name>
    <dbReference type="NCBI Taxonomy" id="67352"/>
    <lineage>
        <taxon>Bacteria</taxon>
        <taxon>Bacillati</taxon>
        <taxon>Actinomycetota</taxon>
        <taxon>Actinomycetes</taxon>
        <taxon>Kitasatosporales</taxon>
        <taxon>Streptomycetaceae</taxon>
        <taxon>Kitasatospora</taxon>
    </lineage>
</organism>
<protein>
    <submittedName>
        <fullName evidence="3">Uncharacterized protein</fullName>
    </submittedName>
</protein>
<gene>
    <name evidence="3" type="ORF">OHA16_36850</name>
</gene>
<feature type="signal peptide" evidence="2">
    <location>
        <begin position="1"/>
        <end position="21"/>
    </location>
</feature>
<evidence type="ECO:0000256" key="1">
    <source>
        <dbReference type="SAM" id="MobiDB-lite"/>
    </source>
</evidence>
<dbReference type="Proteomes" id="UP001432222">
    <property type="component" value="Chromosome"/>
</dbReference>
<evidence type="ECO:0000313" key="4">
    <source>
        <dbReference type="Proteomes" id="UP001432222"/>
    </source>
</evidence>
<keyword evidence="2" id="KW-0732">Signal</keyword>
<proteinExistence type="predicted"/>
<evidence type="ECO:0000313" key="3">
    <source>
        <dbReference type="EMBL" id="WUQ88072.1"/>
    </source>
</evidence>
<accession>A0ABZ1UA82</accession>
<dbReference type="EMBL" id="CP108110">
    <property type="protein sequence ID" value="WUQ88072.1"/>
    <property type="molecule type" value="Genomic_DNA"/>
</dbReference>
<feature type="compositionally biased region" description="Low complexity" evidence="1">
    <location>
        <begin position="66"/>
        <end position="80"/>
    </location>
</feature>
<reference evidence="3" key="1">
    <citation type="submission" date="2022-10" db="EMBL/GenBank/DDBJ databases">
        <title>The complete genomes of actinobacterial strains from the NBC collection.</title>
        <authorList>
            <person name="Joergensen T.S."/>
            <person name="Alvarez Arevalo M."/>
            <person name="Sterndorff E.B."/>
            <person name="Faurdal D."/>
            <person name="Vuksanovic O."/>
            <person name="Mourched A.-S."/>
            <person name="Charusanti P."/>
            <person name="Shaw S."/>
            <person name="Blin K."/>
            <person name="Weber T."/>
        </authorList>
    </citation>
    <scope>NUCLEOTIDE SEQUENCE</scope>
    <source>
        <strain evidence="3">NBC_00222</strain>
    </source>
</reference>
<sequence length="340" mass="35891">MGFALGCLVTASALWRLTLSAARQAAGSAARAEAAALKAAGSDADPVTAIAATPAAAPVPAAAPAVAVSKPAPPVKAARPAPTPPRPRSTTDSAPAPVLPPAEDGLPRLRPASGPSDKRGPVPRQRAGERFHFSGRCEDGEAEYEFPIEWPEGALTVAQIEVSTKGYLSISPMTRTLDRIESHSSLIYLSSSDKRKGVRTVLTHDFTHLSVDSRGVGEWSVRLYGSDEIDELTGTMEGYGSTVLAVRQDLPVSCVTHVKSSSWSAEFICACGRIPKSSRNCGCPNPPGLPSSPTLGAWESGEALRTLLFPRAGVLKLRTNKPSDPWRLEVRPYTGKPKAR</sequence>
<feature type="chain" id="PRO_5047274915" evidence="2">
    <location>
        <begin position="22"/>
        <end position="340"/>
    </location>
</feature>
<name>A0ABZ1UA82_9ACTN</name>
<feature type="compositionally biased region" description="Basic and acidic residues" evidence="1">
    <location>
        <begin position="116"/>
        <end position="133"/>
    </location>
</feature>
<keyword evidence="4" id="KW-1185">Reference proteome</keyword>
<dbReference type="RefSeq" id="WP_328958623.1">
    <property type="nucleotide sequence ID" value="NZ_CP108110.1"/>
</dbReference>
<evidence type="ECO:0000256" key="2">
    <source>
        <dbReference type="SAM" id="SignalP"/>
    </source>
</evidence>